<dbReference type="AlphaFoldDB" id="A0A811NFE5"/>
<sequence>MALEFGHRKNAASSSWRVQLRHGARHATRESDTILPGGGELYLGLLGCSYPPRPKSTHRPLAAAPRRAKRKKTETPKSTEQGGGANISPLVPATSAPDSSTPGAGGDEPYIEDPPSGAGGEEEDGVDRISGLPDAILGEVISLLPTKDAARTRILATRWRHLWRSAPLNLDGSDPLTIDVVSRILSAHQGPGRRFRFPAQRLQDHPATVDAWLRSPALDNLQEIDCWIGLFATEVLQPPPPPVSIFRFSSCLCVATLSHCHLSNDVAQALRFPKLKKLALQWVSISEDSLHSIIAGSPVLQGLLLRRSFGFRCVRINSASLTSIGVDANDGDEPTVTFLVEFIIEDAPRLKRIMYLPSSRTGTQLRVSVISAPNLETLGCLSCFDYYKLALGSMIIDVPLNFYLFPTGFELLFSFAEKNLKNMKIYRWANACFMQPYNIKGFWVTNSTTPACTVKILAVYIFNLSLDVIIDLMRCFPCLEKLYIESSKGRDENLWRRKHHNLIKCLDIRLKTVVLTNYRGIRSQVNFATFFVLNAKMLESMTFQCRSASRGSPAIEKLLPMFDVAGVAGRVFCICSSPAAYSIN</sequence>
<dbReference type="InterPro" id="IPR055411">
    <property type="entry name" value="LRR_FXL15/At3g58940/PEG3-like"/>
</dbReference>
<dbReference type="OrthoDB" id="693675at2759"/>
<dbReference type="Pfam" id="PF08387">
    <property type="entry name" value="FBD"/>
    <property type="match status" value="1"/>
</dbReference>
<evidence type="ECO:0008006" key="7">
    <source>
        <dbReference type="Google" id="ProtNLM"/>
    </source>
</evidence>
<evidence type="ECO:0000259" key="4">
    <source>
        <dbReference type="Pfam" id="PF24758"/>
    </source>
</evidence>
<name>A0A811NFE5_9POAL</name>
<dbReference type="SUPFAM" id="SSF52047">
    <property type="entry name" value="RNI-like"/>
    <property type="match status" value="1"/>
</dbReference>
<gene>
    <name evidence="5" type="ORF">NCGR_LOCUS13864</name>
</gene>
<dbReference type="InterPro" id="IPR032675">
    <property type="entry name" value="LRR_dom_sf"/>
</dbReference>
<dbReference type="Pfam" id="PF24758">
    <property type="entry name" value="LRR_At5g56370"/>
    <property type="match status" value="2"/>
</dbReference>
<protein>
    <recommendedName>
        <fullName evidence="7">FBD domain-containing protein</fullName>
    </recommendedName>
</protein>
<dbReference type="CDD" id="cd22160">
    <property type="entry name" value="F-box_AtFBL13-like"/>
    <property type="match status" value="1"/>
</dbReference>
<dbReference type="InterPro" id="IPR006566">
    <property type="entry name" value="FBD"/>
</dbReference>
<comment type="caution">
    <text evidence="5">The sequence shown here is derived from an EMBL/GenBank/DDBJ whole genome shotgun (WGS) entry which is preliminary data.</text>
</comment>
<dbReference type="Gene3D" id="3.80.10.10">
    <property type="entry name" value="Ribonuclease Inhibitor"/>
    <property type="match status" value="1"/>
</dbReference>
<dbReference type="SUPFAM" id="SSF81383">
    <property type="entry name" value="F-box domain"/>
    <property type="match status" value="1"/>
</dbReference>
<feature type="region of interest" description="Disordered" evidence="1">
    <location>
        <begin position="53"/>
        <end position="128"/>
    </location>
</feature>
<evidence type="ECO:0000313" key="5">
    <source>
        <dbReference type="EMBL" id="CAD6220362.1"/>
    </source>
</evidence>
<evidence type="ECO:0000259" key="2">
    <source>
        <dbReference type="Pfam" id="PF00646"/>
    </source>
</evidence>
<proteinExistence type="predicted"/>
<evidence type="ECO:0000313" key="6">
    <source>
        <dbReference type="Proteomes" id="UP000604825"/>
    </source>
</evidence>
<evidence type="ECO:0000256" key="1">
    <source>
        <dbReference type="SAM" id="MobiDB-lite"/>
    </source>
</evidence>
<accession>A0A811NFE5</accession>
<feature type="domain" description="F-box/LRR-repeat protein 15/At3g58940/PEG3-like LRR" evidence="4">
    <location>
        <begin position="209"/>
        <end position="397"/>
    </location>
</feature>
<dbReference type="Pfam" id="PF00646">
    <property type="entry name" value="F-box"/>
    <property type="match status" value="1"/>
</dbReference>
<dbReference type="InterPro" id="IPR001810">
    <property type="entry name" value="F-box_dom"/>
</dbReference>
<dbReference type="InterPro" id="IPR053781">
    <property type="entry name" value="F-box_AtFBL13-like"/>
</dbReference>
<dbReference type="Proteomes" id="UP000604825">
    <property type="component" value="Unassembled WGS sequence"/>
</dbReference>
<dbReference type="PANTHER" id="PTHR32141">
    <property type="match status" value="1"/>
</dbReference>
<keyword evidence="6" id="KW-1185">Reference proteome</keyword>
<reference evidence="5" key="1">
    <citation type="submission" date="2020-10" db="EMBL/GenBank/DDBJ databases">
        <authorList>
            <person name="Han B."/>
            <person name="Lu T."/>
            <person name="Zhao Q."/>
            <person name="Huang X."/>
            <person name="Zhao Y."/>
        </authorList>
    </citation>
    <scope>NUCLEOTIDE SEQUENCE</scope>
</reference>
<dbReference type="InterPro" id="IPR055302">
    <property type="entry name" value="F-box_dom-containing"/>
</dbReference>
<feature type="domain" description="F-box" evidence="2">
    <location>
        <begin position="129"/>
        <end position="169"/>
    </location>
</feature>
<feature type="domain" description="FBD" evidence="3">
    <location>
        <begin position="501"/>
        <end position="543"/>
    </location>
</feature>
<dbReference type="EMBL" id="CAJGYO010000003">
    <property type="protein sequence ID" value="CAD6220362.1"/>
    <property type="molecule type" value="Genomic_DNA"/>
</dbReference>
<feature type="domain" description="F-box/LRR-repeat protein 15/At3g58940/PEG3-like LRR" evidence="4">
    <location>
        <begin position="440"/>
        <end position="484"/>
    </location>
</feature>
<dbReference type="InterPro" id="IPR036047">
    <property type="entry name" value="F-box-like_dom_sf"/>
</dbReference>
<dbReference type="PANTHER" id="PTHR32141:SF144">
    <property type="entry name" value="OS07G0277500 PROTEIN"/>
    <property type="match status" value="1"/>
</dbReference>
<organism evidence="5 6">
    <name type="scientific">Miscanthus lutarioriparius</name>
    <dbReference type="NCBI Taxonomy" id="422564"/>
    <lineage>
        <taxon>Eukaryota</taxon>
        <taxon>Viridiplantae</taxon>
        <taxon>Streptophyta</taxon>
        <taxon>Embryophyta</taxon>
        <taxon>Tracheophyta</taxon>
        <taxon>Spermatophyta</taxon>
        <taxon>Magnoliopsida</taxon>
        <taxon>Liliopsida</taxon>
        <taxon>Poales</taxon>
        <taxon>Poaceae</taxon>
        <taxon>PACMAD clade</taxon>
        <taxon>Panicoideae</taxon>
        <taxon>Andropogonodae</taxon>
        <taxon>Andropogoneae</taxon>
        <taxon>Saccharinae</taxon>
        <taxon>Miscanthus</taxon>
    </lineage>
</organism>
<evidence type="ECO:0000259" key="3">
    <source>
        <dbReference type="Pfam" id="PF08387"/>
    </source>
</evidence>